<dbReference type="GO" id="GO:0004385">
    <property type="term" value="F:GMP kinase activity"/>
    <property type="evidence" value="ECO:0007669"/>
    <property type="project" value="UniProtKB-EC"/>
</dbReference>
<dbReference type="EC" id="2.7.4.8" evidence="1"/>
<proteinExistence type="predicted"/>
<keyword evidence="1" id="KW-0418">Kinase</keyword>
<dbReference type="Gene3D" id="3.40.50.300">
    <property type="entry name" value="P-loop containing nucleotide triphosphate hydrolases"/>
    <property type="match status" value="1"/>
</dbReference>
<name>A0ABS4LGZ7_STRAV</name>
<accession>A0ABS4LGZ7</accession>
<dbReference type="EMBL" id="JAGGLQ010000024">
    <property type="protein sequence ID" value="MBP2041409.1"/>
    <property type="molecule type" value="Genomic_DNA"/>
</dbReference>
<keyword evidence="2" id="KW-1185">Reference proteome</keyword>
<keyword evidence="1" id="KW-0808">Transferase</keyword>
<dbReference type="RefSeq" id="WP_189964469.1">
    <property type="nucleotide sequence ID" value="NZ_BMVL01000001.1"/>
</dbReference>
<protein>
    <submittedName>
        <fullName evidence="1">Guanylate kinase</fullName>
        <ecNumber evidence="1">2.7.4.8</ecNumber>
    </submittedName>
</protein>
<gene>
    <name evidence="1" type="ORF">J2Z77_007266</name>
</gene>
<comment type="caution">
    <text evidence="1">The sequence shown here is derived from an EMBL/GenBank/DDBJ whole genome shotgun (WGS) entry which is preliminary data.</text>
</comment>
<evidence type="ECO:0000313" key="1">
    <source>
        <dbReference type="EMBL" id="MBP2041409.1"/>
    </source>
</evidence>
<organism evidence="1 2">
    <name type="scientific">Streptomyces avidinii</name>
    <dbReference type="NCBI Taxonomy" id="1895"/>
    <lineage>
        <taxon>Bacteria</taxon>
        <taxon>Bacillati</taxon>
        <taxon>Actinomycetota</taxon>
        <taxon>Actinomycetes</taxon>
        <taxon>Kitasatosporales</taxon>
        <taxon>Streptomycetaceae</taxon>
        <taxon>Streptomyces</taxon>
    </lineage>
</organism>
<dbReference type="Proteomes" id="UP001519310">
    <property type="component" value="Unassembled WGS sequence"/>
</dbReference>
<dbReference type="SUPFAM" id="SSF52540">
    <property type="entry name" value="P-loop containing nucleoside triphosphate hydrolases"/>
    <property type="match status" value="1"/>
</dbReference>
<evidence type="ECO:0000313" key="2">
    <source>
        <dbReference type="Proteomes" id="UP001519310"/>
    </source>
</evidence>
<reference evidence="1 2" key="1">
    <citation type="submission" date="2021-03" db="EMBL/GenBank/DDBJ databases">
        <title>Genomic Encyclopedia of Type Strains, Phase IV (KMG-IV): sequencing the most valuable type-strain genomes for metagenomic binning, comparative biology and taxonomic classification.</title>
        <authorList>
            <person name="Goeker M."/>
        </authorList>
    </citation>
    <scope>NUCLEOTIDE SEQUENCE [LARGE SCALE GENOMIC DNA]</scope>
    <source>
        <strain evidence="1 2">DSM 40526</strain>
    </source>
</reference>
<sequence length="219" mass="23718">MNVNTKVNAQHDGSPAGVVLFGPPTAGKDTISAALTGLDARYGQLTKIKVGSGRTTGYRMADGEELAALRAADRLVLETRRYGNTYAIDRDDLDAMTGAGRIPLVHIGSVEHLRSFTGAVREPWLCVLLWVPRGVCEQRSRGRGDRDTEDRLAAWDEARADLGTVPDGEEPFDLLMRTDRTDPAGAAEIIARAHAHHHVERHRGTSLAAFLGEAATAER</sequence>
<dbReference type="InterPro" id="IPR027417">
    <property type="entry name" value="P-loop_NTPase"/>
</dbReference>